<evidence type="ECO:0000256" key="1">
    <source>
        <dbReference type="SAM" id="Phobius"/>
    </source>
</evidence>
<dbReference type="Proteomes" id="UP001589734">
    <property type="component" value="Unassembled WGS sequence"/>
</dbReference>
<keyword evidence="1" id="KW-0812">Transmembrane</keyword>
<dbReference type="EMBL" id="JBHLYW010000007">
    <property type="protein sequence ID" value="MFC0077085.1"/>
    <property type="molecule type" value="Genomic_DNA"/>
</dbReference>
<evidence type="ECO:0000313" key="2">
    <source>
        <dbReference type="EMBL" id="MFC0077085.1"/>
    </source>
</evidence>
<dbReference type="RefSeq" id="WP_379686128.1">
    <property type="nucleotide sequence ID" value="NZ_JBHLYW010000007.1"/>
</dbReference>
<evidence type="ECO:0008006" key="4">
    <source>
        <dbReference type="Google" id="ProtNLM"/>
    </source>
</evidence>
<accession>A0ABV6BNQ6</accession>
<proteinExistence type="predicted"/>
<sequence>MKVIIFHFFVLLAFLMFMKRTVGLFYSREKTLGTGVIYDHNTYKRGSNSATTHNYFIIAKDGTKFNDNGNSDTAYYGFRIGDTVVFRKLFNGNTVRMLQRNGKEVRNYYGFVDYASPISALFIILCYTVFPKLLKKLQ</sequence>
<name>A0ABV6BNQ6_9FLAO</name>
<keyword evidence="3" id="KW-1185">Reference proteome</keyword>
<feature type="transmembrane region" description="Helical" evidence="1">
    <location>
        <begin position="108"/>
        <end position="130"/>
    </location>
</feature>
<comment type="caution">
    <text evidence="2">The sequence shown here is derived from an EMBL/GenBank/DDBJ whole genome shotgun (WGS) entry which is preliminary data.</text>
</comment>
<organism evidence="2 3">
    <name type="scientific">Flavobacterium procerum</name>
    <dbReference type="NCBI Taxonomy" id="1455569"/>
    <lineage>
        <taxon>Bacteria</taxon>
        <taxon>Pseudomonadati</taxon>
        <taxon>Bacteroidota</taxon>
        <taxon>Flavobacteriia</taxon>
        <taxon>Flavobacteriales</taxon>
        <taxon>Flavobacteriaceae</taxon>
        <taxon>Flavobacterium</taxon>
    </lineage>
</organism>
<reference evidence="2 3" key="1">
    <citation type="submission" date="2024-09" db="EMBL/GenBank/DDBJ databases">
        <authorList>
            <person name="Sun Q."/>
            <person name="Mori K."/>
        </authorList>
    </citation>
    <scope>NUCLEOTIDE SEQUENCE [LARGE SCALE GENOMIC DNA]</scope>
    <source>
        <strain evidence="2 3">CGMCC 1.12926</strain>
    </source>
</reference>
<gene>
    <name evidence="2" type="ORF">ACFFLS_08535</name>
</gene>
<keyword evidence="1" id="KW-1133">Transmembrane helix</keyword>
<protein>
    <recommendedName>
        <fullName evidence="4">DUF3592 domain-containing protein</fullName>
    </recommendedName>
</protein>
<keyword evidence="1" id="KW-0472">Membrane</keyword>
<evidence type="ECO:0000313" key="3">
    <source>
        <dbReference type="Proteomes" id="UP001589734"/>
    </source>
</evidence>